<sequence>MRSLTFSDDKDNEQEWVPGGPTDALGAFLEFIDRHRADDNALFCITDERDEGLVLWLDHGIVARVIGGAGSAHRVPSRQRRRLSQTRVHVHPRRLRQARPVRPMVA</sequence>
<feature type="region of interest" description="Disordered" evidence="1">
    <location>
        <begin position="73"/>
        <end position="106"/>
    </location>
</feature>
<dbReference type="STRING" id="285676.GA0070561_5008"/>
<accession>A0A1C4Z700</accession>
<dbReference type="AlphaFoldDB" id="A0A1C4Z700"/>
<dbReference type="EMBL" id="FMCR01000005">
    <property type="protein sequence ID" value="SCF28758.1"/>
    <property type="molecule type" value="Genomic_DNA"/>
</dbReference>
<proteinExistence type="predicted"/>
<dbReference type="Proteomes" id="UP000198864">
    <property type="component" value="Unassembled WGS sequence"/>
</dbReference>
<feature type="region of interest" description="Disordered" evidence="1">
    <location>
        <begin position="1"/>
        <end position="21"/>
    </location>
</feature>
<organism evidence="2 3">
    <name type="scientific">Micromonospora saelicesensis</name>
    <dbReference type="NCBI Taxonomy" id="285676"/>
    <lineage>
        <taxon>Bacteria</taxon>
        <taxon>Bacillati</taxon>
        <taxon>Actinomycetota</taxon>
        <taxon>Actinomycetes</taxon>
        <taxon>Micromonosporales</taxon>
        <taxon>Micromonosporaceae</taxon>
        <taxon>Micromonospora</taxon>
    </lineage>
</organism>
<protein>
    <submittedName>
        <fullName evidence="2">Uncharacterized protein</fullName>
    </submittedName>
</protein>
<evidence type="ECO:0000256" key="1">
    <source>
        <dbReference type="SAM" id="MobiDB-lite"/>
    </source>
</evidence>
<reference evidence="2 3" key="1">
    <citation type="submission" date="2016-06" db="EMBL/GenBank/DDBJ databases">
        <authorList>
            <person name="Kjaerup R.B."/>
            <person name="Dalgaard T.S."/>
            <person name="Juul-Madsen H.R."/>
        </authorList>
    </citation>
    <scope>NUCLEOTIDE SEQUENCE [LARGE SCALE GENOMIC DNA]</scope>
    <source>
        <strain evidence="2 3">DSM 44871</strain>
    </source>
</reference>
<evidence type="ECO:0000313" key="2">
    <source>
        <dbReference type="EMBL" id="SCF28758.1"/>
    </source>
</evidence>
<dbReference type="Pfam" id="PF19884">
    <property type="entry name" value="DUF6357"/>
    <property type="match status" value="1"/>
</dbReference>
<gene>
    <name evidence="2" type="ORF">GA0070561_5008</name>
</gene>
<dbReference type="InterPro" id="IPR045937">
    <property type="entry name" value="DUF6357"/>
</dbReference>
<feature type="compositionally biased region" description="Basic residues" evidence="1">
    <location>
        <begin position="75"/>
        <end position="99"/>
    </location>
</feature>
<name>A0A1C4Z700_9ACTN</name>
<evidence type="ECO:0000313" key="3">
    <source>
        <dbReference type="Proteomes" id="UP000198864"/>
    </source>
</evidence>